<evidence type="ECO:0000259" key="2">
    <source>
        <dbReference type="Pfam" id="PF00768"/>
    </source>
</evidence>
<dbReference type="Pfam" id="PF00768">
    <property type="entry name" value="Peptidase_S11"/>
    <property type="match status" value="1"/>
</dbReference>
<keyword evidence="3" id="KW-0121">Carboxypeptidase</keyword>
<dbReference type="RefSeq" id="WP_141894973.1">
    <property type="nucleotide sequence ID" value="NZ_BAABLH010000002.1"/>
</dbReference>
<keyword evidence="1" id="KW-0472">Membrane</keyword>
<sequence>MTDEFSDLAELMREEQQLTAGLAEADPDAHLRRRRRRRLALVITAIVLVAILGSAGGYVAWALNAPLPAPAATSQQPGSPAPGPAVTLALPTAASAISVSGADAYLGPGASGIWATSGTNDAVPMASISKLITVLVILDARPLADANDPGPTITFSKADHDLYDKYYVMGATIAAMPTGSSMSERDALAMLLLPSASNYAEAVSTWAFGSQGAFVAAARRWIAANGLTGTTLVEPTGMSARNTSTPTDLIALARLAAANPTVAALAATPSMVVPGAGTITNTNDLLGVDGITGLKTGNLGDGAYNLLYTASMDVGIGDRLAVTGVLLGGMSRPSVDNAVRAELGSIRDGFHHVPVASHGQQVGGYETPWGSTAKIVIAQEASILTWSDTPITVTMQTTTPKRYADDEVVGSITWTAGPNTTTIPLVIEGSIEQPDDWWRLTNPGELG</sequence>
<dbReference type="SUPFAM" id="SSF56601">
    <property type="entry name" value="beta-lactamase/transpeptidase-like"/>
    <property type="match status" value="1"/>
</dbReference>
<reference evidence="3 4" key="1">
    <citation type="submission" date="2019-06" db="EMBL/GenBank/DDBJ databases">
        <title>Sequencing the genomes of 1000 actinobacteria strains.</title>
        <authorList>
            <person name="Klenk H.-P."/>
        </authorList>
    </citation>
    <scope>NUCLEOTIDE SEQUENCE [LARGE SCALE GENOMIC DNA]</scope>
    <source>
        <strain evidence="3 4">DSM 105492</strain>
    </source>
</reference>
<proteinExistence type="predicted"/>
<keyword evidence="3" id="KW-0378">Hydrolase</keyword>
<evidence type="ECO:0000313" key="3">
    <source>
        <dbReference type="EMBL" id="TQM25182.1"/>
    </source>
</evidence>
<keyword evidence="1" id="KW-1133">Transmembrane helix</keyword>
<dbReference type="AlphaFoldDB" id="A0A543EUD0"/>
<feature type="domain" description="Peptidase S11 D-alanyl-D-alanine carboxypeptidase A N-terminal" evidence="2">
    <location>
        <begin position="119"/>
        <end position="312"/>
    </location>
</feature>
<dbReference type="GO" id="GO:0009002">
    <property type="term" value="F:serine-type D-Ala-D-Ala carboxypeptidase activity"/>
    <property type="evidence" value="ECO:0007669"/>
    <property type="project" value="InterPro"/>
</dbReference>
<dbReference type="Proteomes" id="UP000320235">
    <property type="component" value="Unassembled WGS sequence"/>
</dbReference>
<gene>
    <name evidence="3" type="ORF">FB391_2642</name>
</gene>
<dbReference type="InterPro" id="IPR001967">
    <property type="entry name" value="Peptidase_S11_N"/>
</dbReference>
<protein>
    <submittedName>
        <fullName evidence="3">D-alanyl-D-alanine carboxypeptidase (Penicillin-binding protein 5/6)</fullName>
    </submittedName>
</protein>
<keyword evidence="1" id="KW-0812">Transmembrane</keyword>
<name>A0A543EUD0_9MICO</name>
<feature type="transmembrane region" description="Helical" evidence="1">
    <location>
        <begin position="39"/>
        <end position="61"/>
    </location>
</feature>
<organism evidence="3 4">
    <name type="scientific">Microbacterium kyungheense</name>
    <dbReference type="NCBI Taxonomy" id="1263636"/>
    <lineage>
        <taxon>Bacteria</taxon>
        <taxon>Bacillati</taxon>
        <taxon>Actinomycetota</taxon>
        <taxon>Actinomycetes</taxon>
        <taxon>Micrococcales</taxon>
        <taxon>Microbacteriaceae</taxon>
        <taxon>Microbacterium</taxon>
    </lineage>
</organism>
<dbReference type="EMBL" id="VFPE01000003">
    <property type="protein sequence ID" value="TQM25182.1"/>
    <property type="molecule type" value="Genomic_DNA"/>
</dbReference>
<dbReference type="Gene3D" id="3.40.710.10">
    <property type="entry name" value="DD-peptidase/beta-lactamase superfamily"/>
    <property type="match status" value="1"/>
</dbReference>
<dbReference type="InterPro" id="IPR012338">
    <property type="entry name" value="Beta-lactam/transpept-like"/>
</dbReference>
<dbReference type="GO" id="GO:0006508">
    <property type="term" value="P:proteolysis"/>
    <property type="evidence" value="ECO:0007669"/>
    <property type="project" value="InterPro"/>
</dbReference>
<evidence type="ECO:0000256" key="1">
    <source>
        <dbReference type="SAM" id="Phobius"/>
    </source>
</evidence>
<evidence type="ECO:0000313" key="4">
    <source>
        <dbReference type="Proteomes" id="UP000320235"/>
    </source>
</evidence>
<comment type="caution">
    <text evidence="3">The sequence shown here is derived from an EMBL/GenBank/DDBJ whole genome shotgun (WGS) entry which is preliminary data.</text>
</comment>
<accession>A0A543EUD0</accession>
<dbReference type="OrthoDB" id="5241551at2"/>
<keyword evidence="3" id="KW-0645">Protease</keyword>
<keyword evidence="4" id="KW-1185">Reference proteome</keyword>